<dbReference type="EMBL" id="JARBHB010000015">
    <property type="protein sequence ID" value="KAJ8867806.1"/>
    <property type="molecule type" value="Genomic_DNA"/>
</dbReference>
<accession>A0ABQ9G8E3</accession>
<sequence length="266" mass="28742">MSGIAIANILHILTTRRGRGNVVVRLLASRQGDQGSVPGWVNPPPPPSAPPYFRMWESCRTMPLVRGFFSGMSRNPLPLAFLRCSVITSFHPHFKTSMIRAYVQGIAGNCRRAQLQKSPPSHTNTRRDSPLGIMPIPVLRDRTSCVIVLRVFWSSPSPSLGVAGVSGNLLNLNWVSCENHAVPLGRGHCTALKLFASKILGSPPKVPEVPAVRLEHCTRIHSRALNGDGALDVHGSIALIGPALLGLKHGKNIQLGGNLNSNIISY</sequence>
<organism evidence="1 2">
    <name type="scientific">Dryococelus australis</name>
    <dbReference type="NCBI Taxonomy" id="614101"/>
    <lineage>
        <taxon>Eukaryota</taxon>
        <taxon>Metazoa</taxon>
        <taxon>Ecdysozoa</taxon>
        <taxon>Arthropoda</taxon>
        <taxon>Hexapoda</taxon>
        <taxon>Insecta</taxon>
        <taxon>Pterygota</taxon>
        <taxon>Neoptera</taxon>
        <taxon>Polyneoptera</taxon>
        <taxon>Phasmatodea</taxon>
        <taxon>Verophasmatodea</taxon>
        <taxon>Anareolatae</taxon>
        <taxon>Phasmatidae</taxon>
        <taxon>Eurycanthinae</taxon>
        <taxon>Dryococelus</taxon>
    </lineage>
</organism>
<keyword evidence="2" id="KW-1185">Reference proteome</keyword>
<comment type="caution">
    <text evidence="1">The sequence shown here is derived from an EMBL/GenBank/DDBJ whole genome shotgun (WGS) entry which is preliminary data.</text>
</comment>
<name>A0ABQ9G8E3_9NEOP</name>
<dbReference type="Proteomes" id="UP001159363">
    <property type="component" value="Chromosome 14"/>
</dbReference>
<protein>
    <submittedName>
        <fullName evidence="1">Uncharacterized protein</fullName>
    </submittedName>
</protein>
<gene>
    <name evidence="1" type="ORF">PR048_031611</name>
</gene>
<reference evidence="1 2" key="1">
    <citation type="submission" date="2023-02" db="EMBL/GenBank/DDBJ databases">
        <title>LHISI_Scaffold_Assembly.</title>
        <authorList>
            <person name="Stuart O.P."/>
            <person name="Cleave R."/>
            <person name="Magrath M.J.L."/>
            <person name="Mikheyev A.S."/>
        </authorList>
    </citation>
    <scope>NUCLEOTIDE SEQUENCE [LARGE SCALE GENOMIC DNA]</scope>
    <source>
        <strain evidence="1">Daus_M_001</strain>
        <tissue evidence="1">Leg muscle</tissue>
    </source>
</reference>
<evidence type="ECO:0000313" key="1">
    <source>
        <dbReference type="EMBL" id="KAJ8867806.1"/>
    </source>
</evidence>
<evidence type="ECO:0000313" key="2">
    <source>
        <dbReference type="Proteomes" id="UP001159363"/>
    </source>
</evidence>
<proteinExistence type="predicted"/>